<keyword evidence="2" id="KW-0808">Transferase</keyword>
<gene>
    <name evidence="2" type="ORF">FZ040_05265</name>
</gene>
<dbReference type="EMBL" id="VTOY01000002">
    <property type="protein sequence ID" value="TYZ24129.1"/>
    <property type="molecule type" value="Genomic_DNA"/>
</dbReference>
<reference evidence="2 3" key="1">
    <citation type="submission" date="2019-08" db="EMBL/GenBank/DDBJ databases">
        <title>Selenomonas sp. mPRGC5 and Selenomonas sp. mPRGC8 isolated from ruminal fluid of dairy goat (Capra hircus).</title>
        <authorList>
            <person name="Poothong S."/>
            <person name="Nuengjamnong C."/>
            <person name="Tanasupawat S."/>
        </authorList>
    </citation>
    <scope>NUCLEOTIDE SEQUENCE [LARGE SCALE GENOMIC DNA]</scope>
    <source>
        <strain evidence="3">mPRGC5</strain>
    </source>
</reference>
<accession>A0A5D6WAW4</accession>
<evidence type="ECO:0000259" key="1">
    <source>
        <dbReference type="Pfam" id="PF13712"/>
    </source>
</evidence>
<name>A0A5D6WAW4_9FIRM</name>
<feature type="domain" description="Streptomycin biosynthesis protein StrF" evidence="1">
    <location>
        <begin position="17"/>
        <end position="228"/>
    </location>
</feature>
<evidence type="ECO:0000313" key="2">
    <source>
        <dbReference type="EMBL" id="TYZ24129.1"/>
    </source>
</evidence>
<sequence>MRMDLTIKKDLDDTKVAFITCVNSEDWYSECRLYLESLKIPAGMTAEFIPVRGASSMCEGYNIGMNQSDAKYKVYLHQDTLVVNKQLVRDLKQLFADKTVGAVGVIGCRSLPRSGVWWDGLRTYGRVLHACEPESVVDSHCREPEGNCQEVEAVDGLFIATQYDIPWREDLFTGFHLYDTSLCKEMQRRGLKVVVPNQEKDFWCIHCPKEKPLAKEYKGYQKIFVKEYGGELNPEV</sequence>
<dbReference type="Gene3D" id="3.90.550.10">
    <property type="entry name" value="Spore Coat Polysaccharide Biosynthesis Protein SpsA, Chain A"/>
    <property type="match status" value="1"/>
</dbReference>
<dbReference type="Pfam" id="PF13712">
    <property type="entry name" value="Glyco_tranf_2_5"/>
    <property type="match status" value="1"/>
</dbReference>
<protein>
    <submittedName>
        <fullName evidence="2">Glycosyl transferase family 2</fullName>
    </submittedName>
</protein>
<dbReference type="GO" id="GO:0016740">
    <property type="term" value="F:transferase activity"/>
    <property type="evidence" value="ECO:0007669"/>
    <property type="project" value="UniProtKB-KW"/>
</dbReference>
<dbReference type="OrthoDB" id="176403at2"/>
<keyword evidence="3" id="KW-1185">Reference proteome</keyword>
<organism evidence="2 3">
    <name type="scientific">Selenomonas ruminis</name>
    <dbReference type="NCBI Taxonomy" id="2593411"/>
    <lineage>
        <taxon>Bacteria</taxon>
        <taxon>Bacillati</taxon>
        <taxon>Bacillota</taxon>
        <taxon>Negativicutes</taxon>
        <taxon>Selenomonadales</taxon>
        <taxon>Selenomonadaceae</taxon>
        <taxon>Selenomonas</taxon>
    </lineage>
</organism>
<dbReference type="SUPFAM" id="SSF53448">
    <property type="entry name" value="Nucleotide-diphospho-sugar transferases"/>
    <property type="match status" value="1"/>
</dbReference>
<dbReference type="Proteomes" id="UP000323646">
    <property type="component" value="Unassembled WGS sequence"/>
</dbReference>
<dbReference type="InterPro" id="IPR059123">
    <property type="entry name" value="StrF_dom"/>
</dbReference>
<proteinExistence type="predicted"/>
<dbReference type="InterPro" id="IPR029044">
    <property type="entry name" value="Nucleotide-diphossugar_trans"/>
</dbReference>
<comment type="caution">
    <text evidence="2">The sequence shown here is derived from an EMBL/GenBank/DDBJ whole genome shotgun (WGS) entry which is preliminary data.</text>
</comment>
<dbReference type="AlphaFoldDB" id="A0A5D6WAW4"/>
<evidence type="ECO:0000313" key="3">
    <source>
        <dbReference type="Proteomes" id="UP000323646"/>
    </source>
</evidence>